<dbReference type="AlphaFoldDB" id="A0A0W0G3W1"/>
<sequence>MARFSSVFVAVCIAIAGQGVYAAPMNHVMAPSSANATMVHATTSASATVSSVAPPAATIVNGGDAPPAGSNSTDASLCNVSRAVFITDLIDFAQIVQLIDASAQADNADQTTLSTIQDAKQGIQDAASAAFTILAAAIVGEEPPANALNDTATGLVNAGNALTVLAQDNANGVDKNAIVLGGLKLIDLGNAATAIEQSC</sequence>
<reference evidence="2 3" key="1">
    <citation type="submission" date="2015-12" db="EMBL/GenBank/DDBJ databases">
        <title>Draft genome sequence of Moniliophthora roreri, the causal agent of frosty pod rot of cacao.</title>
        <authorList>
            <person name="Aime M.C."/>
            <person name="Diaz-Valderrama J.R."/>
            <person name="Kijpornyongpan T."/>
            <person name="Phillips-Mora W."/>
        </authorList>
    </citation>
    <scope>NUCLEOTIDE SEQUENCE [LARGE SCALE GENOMIC DNA]</scope>
    <source>
        <strain evidence="2 3">MCA 2952</strain>
    </source>
</reference>
<evidence type="ECO:0000313" key="3">
    <source>
        <dbReference type="Proteomes" id="UP000054988"/>
    </source>
</evidence>
<protein>
    <submittedName>
        <fullName evidence="2">Uncharacterized protein</fullName>
    </submittedName>
</protein>
<evidence type="ECO:0000256" key="1">
    <source>
        <dbReference type="SAM" id="SignalP"/>
    </source>
</evidence>
<evidence type="ECO:0000313" key="2">
    <source>
        <dbReference type="EMBL" id="KTB43292.1"/>
    </source>
</evidence>
<name>A0A0W0G3W1_MONRR</name>
<gene>
    <name evidence="2" type="ORF">WG66_4130</name>
</gene>
<dbReference type="EMBL" id="LATX01001210">
    <property type="protein sequence ID" value="KTB43292.1"/>
    <property type="molecule type" value="Genomic_DNA"/>
</dbReference>
<proteinExistence type="predicted"/>
<keyword evidence="1" id="KW-0732">Signal</keyword>
<feature type="chain" id="PRO_5006902356" evidence="1">
    <location>
        <begin position="23"/>
        <end position="199"/>
    </location>
</feature>
<comment type="caution">
    <text evidence="2">The sequence shown here is derived from an EMBL/GenBank/DDBJ whole genome shotgun (WGS) entry which is preliminary data.</text>
</comment>
<feature type="signal peptide" evidence="1">
    <location>
        <begin position="1"/>
        <end position="22"/>
    </location>
</feature>
<accession>A0A0W0G3W1</accession>
<organism evidence="2 3">
    <name type="scientific">Moniliophthora roreri</name>
    <name type="common">Frosty pod rot fungus</name>
    <name type="synonym">Monilia roreri</name>
    <dbReference type="NCBI Taxonomy" id="221103"/>
    <lineage>
        <taxon>Eukaryota</taxon>
        <taxon>Fungi</taxon>
        <taxon>Dikarya</taxon>
        <taxon>Basidiomycota</taxon>
        <taxon>Agaricomycotina</taxon>
        <taxon>Agaricomycetes</taxon>
        <taxon>Agaricomycetidae</taxon>
        <taxon>Agaricales</taxon>
        <taxon>Marasmiineae</taxon>
        <taxon>Marasmiaceae</taxon>
        <taxon>Moniliophthora</taxon>
    </lineage>
</organism>
<dbReference type="Proteomes" id="UP000054988">
    <property type="component" value="Unassembled WGS sequence"/>
</dbReference>